<evidence type="ECO:0000313" key="3">
    <source>
        <dbReference type="Proteomes" id="UP001172673"/>
    </source>
</evidence>
<protein>
    <submittedName>
        <fullName evidence="2">Uncharacterized protein</fullName>
    </submittedName>
</protein>
<proteinExistence type="predicted"/>
<gene>
    <name evidence="2" type="ORF">H2200_009997</name>
</gene>
<dbReference type="Proteomes" id="UP001172673">
    <property type="component" value="Unassembled WGS sequence"/>
</dbReference>
<evidence type="ECO:0000256" key="1">
    <source>
        <dbReference type="SAM" id="MobiDB-lite"/>
    </source>
</evidence>
<reference evidence="2" key="1">
    <citation type="submission" date="2022-10" db="EMBL/GenBank/DDBJ databases">
        <title>Culturing micro-colonial fungi from biological soil crusts in the Mojave desert and describing Neophaeococcomyces mojavensis, and introducing the new genera and species Taxawa tesnikishii.</title>
        <authorList>
            <person name="Kurbessoian T."/>
            <person name="Stajich J.E."/>
        </authorList>
    </citation>
    <scope>NUCLEOTIDE SEQUENCE</scope>
    <source>
        <strain evidence="2">TK_41</strain>
    </source>
</reference>
<comment type="caution">
    <text evidence="2">The sequence shown here is derived from an EMBL/GenBank/DDBJ whole genome shotgun (WGS) entry which is preliminary data.</text>
</comment>
<accession>A0AA38X212</accession>
<dbReference type="AlphaFoldDB" id="A0AA38X212"/>
<evidence type="ECO:0000313" key="2">
    <source>
        <dbReference type="EMBL" id="KAJ9605340.1"/>
    </source>
</evidence>
<keyword evidence="3" id="KW-1185">Reference proteome</keyword>
<dbReference type="EMBL" id="JAPDRK010000016">
    <property type="protein sequence ID" value="KAJ9605340.1"/>
    <property type="molecule type" value="Genomic_DNA"/>
</dbReference>
<organism evidence="2 3">
    <name type="scientific">Cladophialophora chaetospira</name>
    <dbReference type="NCBI Taxonomy" id="386627"/>
    <lineage>
        <taxon>Eukaryota</taxon>
        <taxon>Fungi</taxon>
        <taxon>Dikarya</taxon>
        <taxon>Ascomycota</taxon>
        <taxon>Pezizomycotina</taxon>
        <taxon>Eurotiomycetes</taxon>
        <taxon>Chaetothyriomycetidae</taxon>
        <taxon>Chaetothyriales</taxon>
        <taxon>Herpotrichiellaceae</taxon>
        <taxon>Cladophialophora</taxon>
    </lineage>
</organism>
<name>A0AA38X212_9EURO</name>
<sequence>MPALPTSSSTSVVSERDEPKSSHSPPPRSTAPNMPVETSPETLHRRINADRISDSDGEVSDDDDASFSYRKYDLDELRTRCNNTHYLAIKVKTRLAGTEQLSLNLKYLSILDYDRKSCLRLNKASWTARSC</sequence>
<feature type="region of interest" description="Disordered" evidence="1">
    <location>
        <begin position="1"/>
        <end position="42"/>
    </location>
</feature>
<feature type="compositionally biased region" description="Polar residues" evidence="1">
    <location>
        <begin position="1"/>
        <end position="13"/>
    </location>
</feature>